<keyword evidence="9" id="KW-1185">Reference proteome</keyword>
<dbReference type="KEGG" id="ado:A6F68_02076"/>
<evidence type="ECO:0000313" key="8">
    <source>
        <dbReference type="EMBL" id="ANY20580.1"/>
    </source>
</evidence>
<dbReference type="EMBL" id="CP016591">
    <property type="protein sequence ID" value="ANY20580.1"/>
    <property type="molecule type" value="Genomic_DNA"/>
</dbReference>
<keyword evidence="4 7" id="KW-0812">Transmembrane</keyword>
<dbReference type="InterPro" id="IPR001123">
    <property type="entry name" value="LeuE-type"/>
</dbReference>
<name>A0A1B2AEI6_9SPHN</name>
<feature type="transmembrane region" description="Helical" evidence="7">
    <location>
        <begin position="41"/>
        <end position="62"/>
    </location>
</feature>
<keyword evidence="3" id="KW-1003">Cell membrane</keyword>
<evidence type="ECO:0000256" key="4">
    <source>
        <dbReference type="ARBA" id="ARBA00022692"/>
    </source>
</evidence>
<organism evidence="8 9">
    <name type="scientific">Tsuneonella dongtanensis</name>
    <dbReference type="NCBI Taxonomy" id="692370"/>
    <lineage>
        <taxon>Bacteria</taxon>
        <taxon>Pseudomonadati</taxon>
        <taxon>Pseudomonadota</taxon>
        <taxon>Alphaproteobacteria</taxon>
        <taxon>Sphingomonadales</taxon>
        <taxon>Erythrobacteraceae</taxon>
        <taxon>Tsuneonella</taxon>
    </lineage>
</organism>
<dbReference type="STRING" id="692370.A6F68_02076"/>
<accession>A0A1B2AEI6</accession>
<feature type="transmembrane region" description="Helical" evidence="7">
    <location>
        <begin position="187"/>
        <end position="206"/>
    </location>
</feature>
<evidence type="ECO:0000256" key="7">
    <source>
        <dbReference type="SAM" id="Phobius"/>
    </source>
</evidence>
<dbReference type="RefSeq" id="WP_067679481.1">
    <property type="nucleotide sequence ID" value="NZ_CP016591.1"/>
</dbReference>
<comment type="similarity">
    <text evidence="2">Belongs to the Rht family.</text>
</comment>
<evidence type="ECO:0000313" key="9">
    <source>
        <dbReference type="Proteomes" id="UP000092932"/>
    </source>
</evidence>
<feature type="transmembrane region" description="Helical" evidence="7">
    <location>
        <begin position="147"/>
        <end position="167"/>
    </location>
</feature>
<protein>
    <submittedName>
        <fullName evidence="8">Homoserine/homoserine lactone efflux protein</fullName>
    </submittedName>
</protein>
<feature type="transmembrane region" description="Helical" evidence="7">
    <location>
        <begin position="68"/>
        <end position="89"/>
    </location>
</feature>
<keyword evidence="5 7" id="KW-1133">Transmembrane helix</keyword>
<dbReference type="PANTHER" id="PTHR30086">
    <property type="entry name" value="ARGININE EXPORTER PROTEIN ARGO"/>
    <property type="match status" value="1"/>
</dbReference>
<feature type="transmembrane region" description="Helical" evidence="7">
    <location>
        <begin position="6"/>
        <end position="29"/>
    </location>
</feature>
<evidence type="ECO:0000256" key="1">
    <source>
        <dbReference type="ARBA" id="ARBA00004651"/>
    </source>
</evidence>
<dbReference type="GO" id="GO:0042970">
    <property type="term" value="F:homoserine transmembrane transporter activity"/>
    <property type="evidence" value="ECO:0007669"/>
    <property type="project" value="TreeGrafter"/>
</dbReference>
<keyword evidence="6 7" id="KW-0472">Membrane</keyword>
<proteinExistence type="inferred from homology"/>
<dbReference type="OrthoDB" id="9804822at2"/>
<dbReference type="Pfam" id="PF01810">
    <property type="entry name" value="LysE"/>
    <property type="match status" value="1"/>
</dbReference>
<reference evidence="8 9" key="1">
    <citation type="submission" date="2016-07" db="EMBL/GenBank/DDBJ databases">
        <title>Complete genome sequence of Altererythrobacter dongtanensis KCTC 22672, a type strain with esterase isolated from tidal flat.</title>
        <authorList>
            <person name="Cheng H."/>
            <person name="Wu Y.-H."/>
            <person name="Zhou P."/>
            <person name="Huo Y.-Y."/>
            <person name="Wang C.-S."/>
            <person name="Xu X.-W."/>
        </authorList>
    </citation>
    <scope>NUCLEOTIDE SEQUENCE [LARGE SCALE GENOMIC DNA]</scope>
    <source>
        <strain evidence="8 9">KCTC 22672</strain>
    </source>
</reference>
<evidence type="ECO:0000256" key="5">
    <source>
        <dbReference type="ARBA" id="ARBA00022989"/>
    </source>
</evidence>
<dbReference type="PANTHER" id="PTHR30086:SF14">
    <property type="entry name" value="HOMOSERINE_HOMOSERINE LACTONE EFFLUX PROTEIN"/>
    <property type="match status" value="1"/>
</dbReference>
<evidence type="ECO:0000256" key="3">
    <source>
        <dbReference type="ARBA" id="ARBA00022475"/>
    </source>
</evidence>
<dbReference type="GO" id="GO:0005886">
    <property type="term" value="C:plasma membrane"/>
    <property type="evidence" value="ECO:0007669"/>
    <property type="project" value="UniProtKB-SubCell"/>
</dbReference>
<comment type="subcellular location">
    <subcellularLocation>
        <location evidence="1">Cell membrane</location>
        <topology evidence="1">Multi-pass membrane protein</topology>
    </subcellularLocation>
</comment>
<dbReference type="AlphaFoldDB" id="A0A1B2AEI6"/>
<evidence type="ECO:0000256" key="6">
    <source>
        <dbReference type="ARBA" id="ARBA00023136"/>
    </source>
</evidence>
<gene>
    <name evidence="8" type="primary">rhtB</name>
    <name evidence="8" type="ORF">A6F68_02076</name>
</gene>
<dbReference type="Proteomes" id="UP000092932">
    <property type="component" value="Chromosome"/>
</dbReference>
<evidence type="ECO:0000256" key="2">
    <source>
        <dbReference type="ARBA" id="ARBA00007928"/>
    </source>
</evidence>
<sequence length="207" mass="21299">MVDPERLAAFALMTAATSVVPGVSMLFVMGQTIRIGWRSGAAALTGLQIGYIGWWLLAAVGLGTLATAFPAAFAALAVGGALYLAWLGVKAIRHGGRAGPSIEAGKGSLHALRDGILVALGNPKSLIYIVALLPPFVDTKQSIGPQLVVMAVAALFIDVIVGAIYIAAGQGLTAAMSDPQTRRRLDIAIGLLFLAIALGILAEMALR</sequence>